<dbReference type="Proteomes" id="UP001239782">
    <property type="component" value="Chromosome"/>
</dbReference>
<name>A0AA51RRM5_9GAMM</name>
<dbReference type="PANTHER" id="PTHR30469:SF15">
    <property type="entry name" value="HLYD FAMILY OF SECRETION PROTEINS"/>
    <property type="match status" value="1"/>
</dbReference>
<dbReference type="EMBL" id="CP133548">
    <property type="protein sequence ID" value="WMS86263.1"/>
    <property type="molecule type" value="Genomic_DNA"/>
</dbReference>
<dbReference type="RefSeq" id="WP_309201415.1">
    <property type="nucleotide sequence ID" value="NZ_CP133548.1"/>
</dbReference>
<dbReference type="AlphaFoldDB" id="A0AA51RRM5"/>
<dbReference type="Gene3D" id="1.10.287.470">
    <property type="entry name" value="Helix hairpin bin"/>
    <property type="match status" value="1"/>
</dbReference>
<dbReference type="SUPFAM" id="SSF111369">
    <property type="entry name" value="HlyD-like secretion proteins"/>
    <property type="match status" value="1"/>
</dbReference>
<evidence type="ECO:0000313" key="3">
    <source>
        <dbReference type="Proteomes" id="UP001239782"/>
    </source>
</evidence>
<dbReference type="GO" id="GO:0015562">
    <property type="term" value="F:efflux transmembrane transporter activity"/>
    <property type="evidence" value="ECO:0007669"/>
    <property type="project" value="TreeGrafter"/>
</dbReference>
<proteinExistence type="predicted"/>
<reference evidence="2 3" key="1">
    <citation type="submission" date="2023-08" db="EMBL/GenBank/DDBJ databases">
        <title>Pleionea litopenaei sp. nov., isolated from stomach of juvenile Litopenaeus vannamei.</title>
        <authorList>
            <person name="Rho A.M."/>
            <person name="Hwang C.Y."/>
        </authorList>
    </citation>
    <scope>NUCLEOTIDE SEQUENCE [LARGE SCALE GENOMIC DNA]</scope>
    <source>
        <strain evidence="2 3">HL-JVS1</strain>
    </source>
</reference>
<dbReference type="PANTHER" id="PTHR30469">
    <property type="entry name" value="MULTIDRUG RESISTANCE PROTEIN MDTA"/>
    <property type="match status" value="1"/>
</dbReference>
<keyword evidence="3" id="KW-1185">Reference proteome</keyword>
<organism evidence="2 3">
    <name type="scientific">Pleionea litopenaei</name>
    <dbReference type="NCBI Taxonomy" id="3070815"/>
    <lineage>
        <taxon>Bacteria</taxon>
        <taxon>Pseudomonadati</taxon>
        <taxon>Pseudomonadota</taxon>
        <taxon>Gammaproteobacteria</taxon>
        <taxon>Oceanospirillales</taxon>
        <taxon>Pleioneaceae</taxon>
        <taxon>Pleionea</taxon>
    </lineage>
</organism>
<keyword evidence="1" id="KW-0732">Signal</keyword>
<dbReference type="PROSITE" id="PS51257">
    <property type="entry name" value="PROKAR_LIPOPROTEIN"/>
    <property type="match status" value="1"/>
</dbReference>
<dbReference type="KEGG" id="plei:Q9312_13645"/>
<accession>A0AA51RRM5</accession>
<gene>
    <name evidence="2" type="ORF">Q9312_13645</name>
</gene>
<evidence type="ECO:0000256" key="1">
    <source>
        <dbReference type="SAM" id="SignalP"/>
    </source>
</evidence>
<evidence type="ECO:0000313" key="2">
    <source>
        <dbReference type="EMBL" id="WMS86263.1"/>
    </source>
</evidence>
<feature type="chain" id="PRO_5041428642" evidence="1">
    <location>
        <begin position="27"/>
        <end position="157"/>
    </location>
</feature>
<feature type="signal peptide" evidence="1">
    <location>
        <begin position="1"/>
        <end position="26"/>
    </location>
</feature>
<dbReference type="Gene3D" id="2.40.50.100">
    <property type="match status" value="1"/>
</dbReference>
<sequence length="157" mass="17578">MTLRPNVILFLSVVTLILTGCSSATEGDESEQQNPMPVTGVPVQWKTQVEVTQFFPARMEAAKTTAMASELAGRLMKVEVEEGDLVNEGDLLFSVDTQLLEQQQLASEARLASLNADLELTEKRLQRQRNLKRSDFSSNDELDALEAQLKKFKHNRI</sequence>
<dbReference type="GO" id="GO:1990281">
    <property type="term" value="C:efflux pump complex"/>
    <property type="evidence" value="ECO:0007669"/>
    <property type="project" value="TreeGrafter"/>
</dbReference>
<protein>
    <submittedName>
        <fullName evidence="2">Biotin/lipoyl-binding protein</fullName>
    </submittedName>
</protein>